<gene>
    <name evidence="3" type="ORF">ALEPTO_LOCUS6358</name>
</gene>
<evidence type="ECO:0000259" key="2">
    <source>
        <dbReference type="PROSITE" id="PS50108"/>
    </source>
</evidence>
<evidence type="ECO:0000313" key="3">
    <source>
        <dbReference type="EMBL" id="CAG8561175.1"/>
    </source>
</evidence>
<dbReference type="EMBL" id="CAJVPS010002136">
    <property type="protein sequence ID" value="CAG8561175.1"/>
    <property type="molecule type" value="Genomic_DNA"/>
</dbReference>
<feature type="compositionally biased region" description="Polar residues" evidence="1">
    <location>
        <begin position="1"/>
        <end position="21"/>
    </location>
</feature>
<sequence length="183" mass="19780">MGSCVSLQDKANSETGKSRNVNRFHGNGGISGKTTTNQPAFTRVVKRPKKKVHKGLIGLPSNFQHTGHIGITDMRSGKVDPEKIRSQMAEVAAALRLEINRSMTERPESSVANPPNMIAQPPPLPSFSSQDSIPTIEQKPDPMAEIVAALRMPSDNNFGLEPNSQNNIARNETATTTTPITVV</sequence>
<evidence type="ECO:0000313" key="4">
    <source>
        <dbReference type="Proteomes" id="UP000789508"/>
    </source>
</evidence>
<dbReference type="OrthoDB" id="5559822at2759"/>
<dbReference type="InterPro" id="IPR036936">
    <property type="entry name" value="CRIB_dom_sf"/>
</dbReference>
<evidence type="ECO:0000256" key="1">
    <source>
        <dbReference type="SAM" id="MobiDB-lite"/>
    </source>
</evidence>
<name>A0A9N9FWK7_9GLOM</name>
<dbReference type="PROSITE" id="PS50108">
    <property type="entry name" value="CRIB"/>
    <property type="match status" value="1"/>
</dbReference>
<dbReference type="InterPro" id="IPR000095">
    <property type="entry name" value="CRIB_dom"/>
</dbReference>
<dbReference type="Proteomes" id="UP000789508">
    <property type="component" value="Unassembled WGS sequence"/>
</dbReference>
<dbReference type="Gene3D" id="3.90.810.10">
    <property type="entry name" value="CRIB domain"/>
    <property type="match status" value="1"/>
</dbReference>
<protein>
    <submittedName>
        <fullName evidence="3">7717_t:CDS:1</fullName>
    </submittedName>
</protein>
<feature type="domain" description="CRIB" evidence="2">
    <location>
        <begin position="57"/>
        <end position="70"/>
    </location>
</feature>
<comment type="caution">
    <text evidence="3">The sequence shown here is derived from an EMBL/GenBank/DDBJ whole genome shotgun (WGS) entry which is preliminary data.</text>
</comment>
<accession>A0A9N9FWK7</accession>
<organism evidence="3 4">
    <name type="scientific">Ambispora leptoticha</name>
    <dbReference type="NCBI Taxonomy" id="144679"/>
    <lineage>
        <taxon>Eukaryota</taxon>
        <taxon>Fungi</taxon>
        <taxon>Fungi incertae sedis</taxon>
        <taxon>Mucoromycota</taxon>
        <taxon>Glomeromycotina</taxon>
        <taxon>Glomeromycetes</taxon>
        <taxon>Archaeosporales</taxon>
        <taxon>Ambisporaceae</taxon>
        <taxon>Ambispora</taxon>
    </lineage>
</organism>
<proteinExistence type="predicted"/>
<reference evidence="3" key="1">
    <citation type="submission" date="2021-06" db="EMBL/GenBank/DDBJ databases">
        <authorList>
            <person name="Kallberg Y."/>
            <person name="Tangrot J."/>
            <person name="Rosling A."/>
        </authorList>
    </citation>
    <scope>NUCLEOTIDE SEQUENCE</scope>
    <source>
        <strain evidence="3">FL130A</strain>
    </source>
</reference>
<keyword evidence="4" id="KW-1185">Reference proteome</keyword>
<feature type="region of interest" description="Disordered" evidence="1">
    <location>
        <begin position="1"/>
        <end position="39"/>
    </location>
</feature>
<dbReference type="AlphaFoldDB" id="A0A9N9FWK7"/>